<evidence type="ECO:0000313" key="4">
    <source>
        <dbReference type="Proteomes" id="UP001059773"/>
    </source>
</evidence>
<dbReference type="Pfam" id="PF00583">
    <property type="entry name" value="Acetyltransf_1"/>
    <property type="match status" value="1"/>
</dbReference>
<dbReference type="InterPro" id="IPR050769">
    <property type="entry name" value="NAT_camello-type"/>
</dbReference>
<dbReference type="CDD" id="cd04301">
    <property type="entry name" value="NAT_SF"/>
    <property type="match status" value="1"/>
</dbReference>
<evidence type="ECO:0000256" key="1">
    <source>
        <dbReference type="ARBA" id="ARBA00022679"/>
    </source>
</evidence>
<dbReference type="InterPro" id="IPR000182">
    <property type="entry name" value="GNAT_dom"/>
</dbReference>
<feature type="domain" description="N-acetyltransferase" evidence="2">
    <location>
        <begin position="5"/>
        <end position="161"/>
    </location>
</feature>
<dbReference type="SUPFAM" id="SSF55729">
    <property type="entry name" value="Acyl-CoA N-acyltransferases (Nat)"/>
    <property type="match status" value="1"/>
</dbReference>
<organism evidence="3 4">
    <name type="scientific">Oceanobacillus jeddahense</name>
    <dbReference type="NCBI Taxonomy" id="1462527"/>
    <lineage>
        <taxon>Bacteria</taxon>
        <taxon>Bacillati</taxon>
        <taxon>Bacillota</taxon>
        <taxon>Bacilli</taxon>
        <taxon>Bacillales</taxon>
        <taxon>Bacillaceae</taxon>
        <taxon>Oceanobacillus</taxon>
    </lineage>
</organism>
<dbReference type="PROSITE" id="PS51186">
    <property type="entry name" value="GNAT"/>
    <property type="match status" value="1"/>
</dbReference>
<reference evidence="3" key="1">
    <citation type="submission" date="2022-07" db="EMBL/GenBank/DDBJ databases">
        <title>FELIX.</title>
        <authorList>
            <person name="Wan K.H."/>
            <person name="Park S."/>
            <person name="Lawrence Q."/>
            <person name="Eichenberger J.P."/>
            <person name="Booth B.W."/>
            <person name="Piaggio A.J."/>
            <person name="Chandler J.C."/>
            <person name="Franklin A.B."/>
            <person name="Celniker S.E."/>
        </authorList>
    </citation>
    <scope>NUCLEOTIDE SEQUENCE</scope>
    <source>
        <strain evidence="3">QA-1986 374</strain>
    </source>
</reference>
<protein>
    <submittedName>
        <fullName evidence="3">GNAT family N-acetyltransferase</fullName>
    </submittedName>
</protein>
<accession>A0ABY5JVZ0</accession>
<dbReference type="Gene3D" id="3.40.630.30">
    <property type="match status" value="1"/>
</dbReference>
<keyword evidence="1" id="KW-0808">Transferase</keyword>
<dbReference type="InterPro" id="IPR016181">
    <property type="entry name" value="Acyl_CoA_acyltransferase"/>
</dbReference>
<sequence length="161" mass="18577">MNKPVVIREIEAKDDKAIEAIIKRSLENHHLDHEGTAYTDPQLAALSSYYHDRPKDKYWVMELDGEVVGGIGIGIYNEKESICELQKLYLASTVQGKGLSRELMKTALNYASAHFKQCYLETRRELEAASYLYEKYGFQLLEKPLKGSEHTAMDRWYIKDL</sequence>
<dbReference type="EMBL" id="CP101914">
    <property type="protein sequence ID" value="UUI02739.1"/>
    <property type="molecule type" value="Genomic_DNA"/>
</dbReference>
<gene>
    <name evidence="3" type="ORF">NP439_22320</name>
</gene>
<evidence type="ECO:0000313" key="3">
    <source>
        <dbReference type="EMBL" id="UUI02739.1"/>
    </source>
</evidence>
<dbReference type="Proteomes" id="UP001059773">
    <property type="component" value="Chromosome"/>
</dbReference>
<keyword evidence="4" id="KW-1185">Reference proteome</keyword>
<dbReference type="PANTHER" id="PTHR13947">
    <property type="entry name" value="GNAT FAMILY N-ACETYLTRANSFERASE"/>
    <property type="match status" value="1"/>
</dbReference>
<proteinExistence type="predicted"/>
<dbReference type="RefSeq" id="WP_256707940.1">
    <property type="nucleotide sequence ID" value="NZ_CP101914.1"/>
</dbReference>
<dbReference type="PANTHER" id="PTHR13947:SF37">
    <property type="entry name" value="LD18367P"/>
    <property type="match status" value="1"/>
</dbReference>
<name>A0ABY5JVZ0_9BACI</name>
<evidence type="ECO:0000259" key="2">
    <source>
        <dbReference type="PROSITE" id="PS51186"/>
    </source>
</evidence>